<dbReference type="RefSeq" id="WP_390356624.1">
    <property type="nucleotide sequence ID" value="NZ_JBHUIZ010000013.1"/>
</dbReference>
<dbReference type="Pfam" id="PF10754">
    <property type="entry name" value="DUF2569"/>
    <property type="match status" value="1"/>
</dbReference>
<feature type="transmembrane region" description="Helical" evidence="1">
    <location>
        <begin position="55"/>
        <end position="75"/>
    </location>
</feature>
<feature type="transmembrane region" description="Helical" evidence="1">
    <location>
        <begin position="20"/>
        <end position="43"/>
    </location>
</feature>
<comment type="caution">
    <text evidence="2">The sequence shown here is derived from an EMBL/GenBank/DDBJ whole genome shotgun (WGS) entry which is preliminary data.</text>
</comment>
<keyword evidence="1" id="KW-0472">Membrane</keyword>
<feature type="transmembrane region" description="Helical" evidence="1">
    <location>
        <begin position="109"/>
        <end position="127"/>
    </location>
</feature>
<sequence>MLKNDTEKQVFNTDSRLAILTGWLILPAIQVFFTFTGALGAVMRYNPTELGPSNLFAYVVYVIYILLTIAICFVWGRRKRQLPHFMLAYYGIDIISRLVYIAFYGTAILNSEILFILVSLLWTIYFYRSKRVKATFIF</sequence>
<keyword evidence="3" id="KW-1185">Reference proteome</keyword>
<gene>
    <name evidence="2" type="ORF">RWE15_01730</name>
</gene>
<dbReference type="Proteomes" id="UP001281447">
    <property type="component" value="Unassembled WGS sequence"/>
</dbReference>
<evidence type="ECO:0000256" key="1">
    <source>
        <dbReference type="SAM" id="Phobius"/>
    </source>
</evidence>
<proteinExistence type="predicted"/>
<accession>A0ABU5C235</accession>
<dbReference type="InterPro" id="IPR019690">
    <property type="entry name" value="DUF2569"/>
</dbReference>
<protein>
    <submittedName>
        <fullName evidence="2">DUF2569 family protein</fullName>
    </submittedName>
</protein>
<dbReference type="EMBL" id="JAWDIP010000003">
    <property type="protein sequence ID" value="MDY0393378.1"/>
    <property type="molecule type" value="Genomic_DNA"/>
</dbReference>
<name>A0ABU5C235_9BACI</name>
<keyword evidence="1" id="KW-0812">Transmembrane</keyword>
<evidence type="ECO:0000313" key="2">
    <source>
        <dbReference type="EMBL" id="MDY0393378.1"/>
    </source>
</evidence>
<reference evidence="2 3" key="1">
    <citation type="submission" date="2023-10" db="EMBL/GenBank/DDBJ databases">
        <title>Virgibacillus halophilus 5B73C genome.</title>
        <authorList>
            <person name="Miliotis G."/>
            <person name="Sengupta P."/>
            <person name="Hameed A."/>
            <person name="Chuvochina M."/>
            <person name="Mcdonagh F."/>
            <person name="Simpson A.C."/>
            <person name="Singh N.K."/>
            <person name="Rekha P.D."/>
            <person name="Raman K."/>
            <person name="Hugenholtz P."/>
            <person name="Venkateswaran K."/>
        </authorList>
    </citation>
    <scope>NUCLEOTIDE SEQUENCE [LARGE SCALE GENOMIC DNA]</scope>
    <source>
        <strain evidence="2 3">5B73C</strain>
    </source>
</reference>
<feature type="transmembrane region" description="Helical" evidence="1">
    <location>
        <begin position="87"/>
        <end position="103"/>
    </location>
</feature>
<evidence type="ECO:0000313" key="3">
    <source>
        <dbReference type="Proteomes" id="UP001281447"/>
    </source>
</evidence>
<keyword evidence="1" id="KW-1133">Transmembrane helix</keyword>
<organism evidence="2 3">
    <name type="scientific">Tigheibacillus halophilus</name>
    <dbReference type="NCBI Taxonomy" id="361280"/>
    <lineage>
        <taxon>Bacteria</taxon>
        <taxon>Bacillati</taxon>
        <taxon>Bacillota</taxon>
        <taxon>Bacilli</taxon>
        <taxon>Bacillales</taxon>
        <taxon>Bacillaceae</taxon>
        <taxon>Tigheibacillus</taxon>
    </lineage>
</organism>